<dbReference type="PANTHER" id="PTHR46382">
    <property type="entry name" value="PHOSPHATIDATE CYTIDYLYLTRANSFERASE"/>
    <property type="match status" value="1"/>
</dbReference>
<evidence type="ECO:0000256" key="15">
    <source>
        <dbReference type="ARBA" id="ARBA00023136"/>
    </source>
</evidence>
<dbReference type="EC" id="2.7.7.41" evidence="6 18"/>
<keyword evidence="12 18" id="KW-0548">Nucleotidyltransferase</keyword>
<feature type="transmembrane region" description="Helical" evidence="19">
    <location>
        <begin position="107"/>
        <end position="125"/>
    </location>
</feature>
<dbReference type="GO" id="GO:0016024">
    <property type="term" value="P:CDP-diacylglycerol biosynthetic process"/>
    <property type="evidence" value="ECO:0007669"/>
    <property type="project" value="UniProtKB-UniPathway"/>
</dbReference>
<keyword evidence="14" id="KW-0443">Lipid metabolism</keyword>
<keyword evidence="21" id="KW-1185">Reference proteome</keyword>
<dbReference type="STRING" id="1423810.FD19_GL000499"/>
<evidence type="ECO:0000256" key="7">
    <source>
        <dbReference type="ARBA" id="ARBA00019373"/>
    </source>
</evidence>
<keyword evidence="11 18" id="KW-0812">Transmembrane</keyword>
<dbReference type="PROSITE" id="PS01315">
    <property type="entry name" value="CDS"/>
    <property type="match status" value="1"/>
</dbReference>
<comment type="similarity">
    <text evidence="5 18">Belongs to the CDS family.</text>
</comment>
<evidence type="ECO:0000256" key="19">
    <source>
        <dbReference type="SAM" id="Phobius"/>
    </source>
</evidence>
<feature type="transmembrane region" description="Helical" evidence="19">
    <location>
        <begin position="6"/>
        <end position="36"/>
    </location>
</feature>
<evidence type="ECO:0000256" key="4">
    <source>
        <dbReference type="ARBA" id="ARBA00005189"/>
    </source>
</evidence>
<sequence length="263" mass="28891">MKQRVITAVVALIIFIPILIAGGFWVDLAAAVLALVGIGEIFIMRKKIIVSVEALLAALATLVVVSPDQYLQWILRTGLSRVDLLGIFMMLLLLLTVTSKNKTNFDNVSVTMLGILYVGTGFHYFDVARNQGGLALLMFGMLIVWLTDSGAYIFGRAFGKHKLWPAISPNKTWEGSIGGVIVAMIFAAIYGQFFTFGYSLPILILIALFLSIWGQLGDLVESALKRYYGVKDSGKILPGHGGILDRFDSMLFVLPMLHWLGFV</sequence>
<comment type="catalytic activity">
    <reaction evidence="1 18">
        <text>a 1,2-diacyl-sn-glycero-3-phosphate + CTP + H(+) = a CDP-1,2-diacyl-sn-glycerol + diphosphate</text>
        <dbReference type="Rhea" id="RHEA:16229"/>
        <dbReference type="ChEBI" id="CHEBI:15378"/>
        <dbReference type="ChEBI" id="CHEBI:33019"/>
        <dbReference type="ChEBI" id="CHEBI:37563"/>
        <dbReference type="ChEBI" id="CHEBI:58332"/>
        <dbReference type="ChEBI" id="CHEBI:58608"/>
        <dbReference type="EC" id="2.7.7.41"/>
    </reaction>
</comment>
<evidence type="ECO:0000256" key="9">
    <source>
        <dbReference type="ARBA" id="ARBA00022516"/>
    </source>
</evidence>
<dbReference type="Proteomes" id="UP000051789">
    <property type="component" value="Unassembled WGS sequence"/>
</dbReference>
<dbReference type="EMBL" id="AYZK01000001">
    <property type="protein sequence ID" value="KRM88208.1"/>
    <property type="molecule type" value="Genomic_DNA"/>
</dbReference>
<dbReference type="OrthoDB" id="9799199at2"/>
<gene>
    <name evidence="20" type="ORF">FD19_GL000499</name>
</gene>
<comment type="pathway">
    <text evidence="4">Lipid metabolism.</text>
</comment>
<evidence type="ECO:0000256" key="12">
    <source>
        <dbReference type="ARBA" id="ARBA00022695"/>
    </source>
</evidence>
<evidence type="ECO:0000256" key="2">
    <source>
        <dbReference type="ARBA" id="ARBA00004651"/>
    </source>
</evidence>
<dbReference type="Pfam" id="PF01148">
    <property type="entry name" value="CTP_transf_1"/>
    <property type="match status" value="1"/>
</dbReference>
<evidence type="ECO:0000256" key="18">
    <source>
        <dbReference type="RuleBase" id="RU003938"/>
    </source>
</evidence>
<keyword evidence="15 19" id="KW-0472">Membrane</keyword>
<reference evidence="20 21" key="1">
    <citation type="journal article" date="2015" name="Genome Announc.">
        <title>Expanding the biotechnology potential of lactobacilli through comparative genomics of 213 strains and associated genera.</title>
        <authorList>
            <person name="Sun Z."/>
            <person name="Harris H.M."/>
            <person name="McCann A."/>
            <person name="Guo C."/>
            <person name="Argimon S."/>
            <person name="Zhang W."/>
            <person name="Yang X."/>
            <person name="Jeffery I.B."/>
            <person name="Cooney J.C."/>
            <person name="Kagawa T.F."/>
            <person name="Liu W."/>
            <person name="Song Y."/>
            <person name="Salvetti E."/>
            <person name="Wrobel A."/>
            <person name="Rasinkangas P."/>
            <person name="Parkhill J."/>
            <person name="Rea M.C."/>
            <person name="O'Sullivan O."/>
            <person name="Ritari J."/>
            <person name="Douillard F.P."/>
            <person name="Paul Ross R."/>
            <person name="Yang R."/>
            <person name="Briner A.E."/>
            <person name="Felis G.E."/>
            <person name="de Vos W.M."/>
            <person name="Barrangou R."/>
            <person name="Klaenhammer T.R."/>
            <person name="Caufield P.W."/>
            <person name="Cui Y."/>
            <person name="Zhang H."/>
            <person name="O'Toole P.W."/>
        </authorList>
    </citation>
    <scope>NUCLEOTIDE SEQUENCE [LARGE SCALE GENOMIC DNA]</scope>
    <source>
        <strain evidence="20 21">DSM 22698</strain>
    </source>
</reference>
<dbReference type="UniPathway" id="UPA00557">
    <property type="reaction ID" value="UER00614"/>
</dbReference>
<accession>A0A0R2CA14</accession>
<evidence type="ECO:0000256" key="17">
    <source>
        <dbReference type="ARBA" id="ARBA00023264"/>
    </source>
</evidence>
<dbReference type="AlphaFoldDB" id="A0A0R2CA14"/>
<evidence type="ECO:0000313" key="21">
    <source>
        <dbReference type="Proteomes" id="UP000051789"/>
    </source>
</evidence>
<evidence type="ECO:0000256" key="5">
    <source>
        <dbReference type="ARBA" id="ARBA00010185"/>
    </source>
</evidence>
<feature type="transmembrane region" description="Helical" evidence="19">
    <location>
        <begin position="175"/>
        <end position="193"/>
    </location>
</feature>
<evidence type="ECO:0000256" key="14">
    <source>
        <dbReference type="ARBA" id="ARBA00023098"/>
    </source>
</evidence>
<evidence type="ECO:0000313" key="20">
    <source>
        <dbReference type="EMBL" id="KRM88208.1"/>
    </source>
</evidence>
<dbReference type="RefSeq" id="WP_054749488.1">
    <property type="nucleotide sequence ID" value="NZ_AYZK01000001.1"/>
</dbReference>
<name>A0A0R2CA14_9LACO</name>
<protein>
    <recommendedName>
        <fullName evidence="7 18">Phosphatidate cytidylyltransferase</fullName>
        <ecNumber evidence="6 18">2.7.7.41</ecNumber>
    </recommendedName>
</protein>
<keyword evidence="13 19" id="KW-1133">Transmembrane helix</keyword>
<feature type="transmembrane region" description="Helical" evidence="19">
    <location>
        <begin position="48"/>
        <end position="67"/>
    </location>
</feature>
<dbReference type="InterPro" id="IPR000374">
    <property type="entry name" value="PC_trans"/>
</dbReference>
<keyword evidence="10 18" id="KW-0808">Transferase</keyword>
<comment type="pathway">
    <text evidence="3 18">Phospholipid metabolism; CDP-diacylglycerol biosynthesis; CDP-diacylglycerol from sn-glycerol 3-phosphate: step 3/3.</text>
</comment>
<dbReference type="PANTHER" id="PTHR46382:SF1">
    <property type="entry name" value="PHOSPHATIDATE CYTIDYLYLTRANSFERASE"/>
    <property type="match status" value="1"/>
</dbReference>
<evidence type="ECO:0000256" key="11">
    <source>
        <dbReference type="ARBA" id="ARBA00022692"/>
    </source>
</evidence>
<evidence type="ECO:0000256" key="6">
    <source>
        <dbReference type="ARBA" id="ARBA00012487"/>
    </source>
</evidence>
<keyword evidence="9" id="KW-0444">Lipid biosynthesis</keyword>
<evidence type="ECO:0000256" key="8">
    <source>
        <dbReference type="ARBA" id="ARBA00022475"/>
    </source>
</evidence>
<dbReference type="GO" id="GO:0005886">
    <property type="term" value="C:plasma membrane"/>
    <property type="evidence" value="ECO:0007669"/>
    <property type="project" value="UniProtKB-SubCell"/>
</dbReference>
<keyword evidence="16" id="KW-0594">Phospholipid biosynthesis</keyword>
<evidence type="ECO:0000256" key="13">
    <source>
        <dbReference type="ARBA" id="ARBA00022989"/>
    </source>
</evidence>
<keyword evidence="8" id="KW-1003">Cell membrane</keyword>
<evidence type="ECO:0000256" key="16">
    <source>
        <dbReference type="ARBA" id="ARBA00023209"/>
    </source>
</evidence>
<feature type="transmembrane region" description="Helical" evidence="19">
    <location>
        <begin position="199"/>
        <end position="216"/>
    </location>
</feature>
<proteinExistence type="inferred from homology"/>
<comment type="caution">
    <text evidence="20">The sequence shown here is derived from an EMBL/GenBank/DDBJ whole genome shotgun (WGS) entry which is preliminary data.</text>
</comment>
<feature type="transmembrane region" description="Helical" evidence="19">
    <location>
        <begin position="73"/>
        <end position="95"/>
    </location>
</feature>
<dbReference type="GO" id="GO:0004605">
    <property type="term" value="F:phosphatidate cytidylyltransferase activity"/>
    <property type="evidence" value="ECO:0007669"/>
    <property type="project" value="UniProtKB-EC"/>
</dbReference>
<evidence type="ECO:0000256" key="3">
    <source>
        <dbReference type="ARBA" id="ARBA00005119"/>
    </source>
</evidence>
<dbReference type="PATRIC" id="fig|1423810.4.peg.511"/>
<organism evidence="20 21">
    <name type="scientific">Lacticaseibacillus thailandensis DSM 22698 = JCM 13996</name>
    <dbReference type="NCBI Taxonomy" id="1423810"/>
    <lineage>
        <taxon>Bacteria</taxon>
        <taxon>Bacillati</taxon>
        <taxon>Bacillota</taxon>
        <taxon>Bacilli</taxon>
        <taxon>Lactobacillales</taxon>
        <taxon>Lactobacillaceae</taxon>
        <taxon>Lacticaseibacillus</taxon>
    </lineage>
</organism>
<evidence type="ECO:0000256" key="10">
    <source>
        <dbReference type="ARBA" id="ARBA00022679"/>
    </source>
</evidence>
<keyword evidence="17" id="KW-1208">Phospholipid metabolism</keyword>
<evidence type="ECO:0000256" key="1">
    <source>
        <dbReference type="ARBA" id="ARBA00001698"/>
    </source>
</evidence>
<feature type="transmembrane region" description="Helical" evidence="19">
    <location>
        <begin position="131"/>
        <end position="154"/>
    </location>
</feature>
<comment type="subcellular location">
    <subcellularLocation>
        <location evidence="2">Cell membrane</location>
        <topology evidence="2">Multi-pass membrane protein</topology>
    </subcellularLocation>
</comment>